<feature type="region of interest" description="Disordered" evidence="1">
    <location>
        <begin position="33"/>
        <end position="93"/>
    </location>
</feature>
<feature type="chain" id="PRO_5002737759" description="AMIN-like domain-containing protein" evidence="2">
    <location>
        <begin position="30"/>
        <end position="224"/>
    </location>
</feature>
<reference evidence="4 5" key="1">
    <citation type="journal article" date="2007" name="Nat. Biotechnol.">
        <title>Complete genome sequence of the myxobacterium Sorangium cellulosum.</title>
        <authorList>
            <person name="Schneiker S."/>
            <person name="Perlova O."/>
            <person name="Kaiser O."/>
            <person name="Gerth K."/>
            <person name="Alici A."/>
            <person name="Altmeyer M.O."/>
            <person name="Bartels D."/>
            <person name="Bekel T."/>
            <person name="Beyer S."/>
            <person name="Bode E."/>
            <person name="Bode H.B."/>
            <person name="Bolten C.J."/>
            <person name="Choudhuri J.V."/>
            <person name="Doss S."/>
            <person name="Elnakady Y.A."/>
            <person name="Frank B."/>
            <person name="Gaigalat L."/>
            <person name="Goesmann A."/>
            <person name="Groeger C."/>
            <person name="Gross F."/>
            <person name="Jelsbak L."/>
            <person name="Jelsbak L."/>
            <person name="Kalinowski J."/>
            <person name="Kegler C."/>
            <person name="Knauber T."/>
            <person name="Konietzny S."/>
            <person name="Kopp M."/>
            <person name="Krause L."/>
            <person name="Krug D."/>
            <person name="Linke B."/>
            <person name="Mahmud T."/>
            <person name="Martinez-Arias R."/>
            <person name="McHardy A.C."/>
            <person name="Merai M."/>
            <person name="Meyer F."/>
            <person name="Mormann S."/>
            <person name="Munoz-Dorado J."/>
            <person name="Perez J."/>
            <person name="Pradella S."/>
            <person name="Rachid S."/>
            <person name="Raddatz G."/>
            <person name="Rosenau F."/>
            <person name="Rueckert C."/>
            <person name="Sasse F."/>
            <person name="Scharfe M."/>
            <person name="Schuster S.C."/>
            <person name="Suen G."/>
            <person name="Treuner-Lange A."/>
            <person name="Velicer G.J."/>
            <person name="Vorholter F.-J."/>
            <person name="Weissman K.J."/>
            <person name="Welch R.D."/>
            <person name="Wenzel S.C."/>
            <person name="Whitworth D.E."/>
            <person name="Wilhelm S."/>
            <person name="Wittmann C."/>
            <person name="Bloecker H."/>
            <person name="Puehler A."/>
            <person name="Mueller R."/>
        </authorList>
    </citation>
    <scope>NUCLEOTIDE SEQUENCE [LARGE SCALE GENOMIC DNA]</scope>
    <source>
        <strain evidence="5">So ce56</strain>
    </source>
</reference>
<keyword evidence="5" id="KW-1185">Reference proteome</keyword>
<dbReference type="AlphaFoldDB" id="A9FG45"/>
<sequence length="224" mass="24146">MDARRPRHHGRNLMKTAALLLAAAAVSLAAGCRNGAGSEPAQPMPNVTPIDTRASAEPAIDDEPPTPRPPKEADPTSTDAFEGTAGATDKPRAGAKVAVLRDVRTARHEHYDRVVFEFEGDAVPGYHIDYIDKPVRQCGSGEATEIAGDAWLAVRMTPAAAHNDAGNATVPFRERKLALGVAREIERTCDFEAEVTWVLGVSSPNRYRVLELTKPARLVVDVKH</sequence>
<evidence type="ECO:0000256" key="1">
    <source>
        <dbReference type="SAM" id="MobiDB-lite"/>
    </source>
</evidence>
<evidence type="ECO:0000313" key="4">
    <source>
        <dbReference type="EMBL" id="CAN98086.1"/>
    </source>
</evidence>
<accession>A9FG45</accession>
<protein>
    <recommendedName>
        <fullName evidence="3">AMIN-like domain-containing protein</fullName>
    </recommendedName>
</protein>
<evidence type="ECO:0000259" key="3">
    <source>
        <dbReference type="Pfam" id="PF24837"/>
    </source>
</evidence>
<evidence type="ECO:0000313" key="5">
    <source>
        <dbReference type="Proteomes" id="UP000002139"/>
    </source>
</evidence>
<feature type="signal peptide" evidence="2">
    <location>
        <begin position="1"/>
        <end position="29"/>
    </location>
</feature>
<dbReference type="EMBL" id="AM746676">
    <property type="protein sequence ID" value="CAN98086.1"/>
    <property type="molecule type" value="Genomic_DNA"/>
</dbReference>
<evidence type="ECO:0000256" key="2">
    <source>
        <dbReference type="SAM" id="SignalP"/>
    </source>
</evidence>
<dbReference type="Pfam" id="PF24837">
    <property type="entry name" value="AMIN-like"/>
    <property type="match status" value="1"/>
</dbReference>
<dbReference type="STRING" id="448385.sce7916"/>
<name>A9FG45_SORC5</name>
<organism evidence="4 5">
    <name type="scientific">Sorangium cellulosum (strain So ce56)</name>
    <name type="common">Polyangium cellulosum (strain So ce56)</name>
    <dbReference type="NCBI Taxonomy" id="448385"/>
    <lineage>
        <taxon>Bacteria</taxon>
        <taxon>Pseudomonadati</taxon>
        <taxon>Myxococcota</taxon>
        <taxon>Polyangia</taxon>
        <taxon>Polyangiales</taxon>
        <taxon>Polyangiaceae</taxon>
        <taxon>Sorangium</taxon>
    </lineage>
</organism>
<keyword evidence="2" id="KW-0732">Signal</keyword>
<dbReference type="Proteomes" id="UP000002139">
    <property type="component" value="Chromosome"/>
</dbReference>
<feature type="domain" description="AMIN-like" evidence="3">
    <location>
        <begin position="99"/>
        <end position="224"/>
    </location>
</feature>
<dbReference type="eggNOG" id="COG3409">
    <property type="taxonomic scope" value="Bacteria"/>
</dbReference>
<proteinExistence type="predicted"/>
<dbReference type="InterPro" id="IPR056303">
    <property type="entry name" value="AMIN-like"/>
</dbReference>
<gene>
    <name evidence="4" type="ordered locus">sce7916</name>
</gene>
<dbReference type="KEGG" id="scl:sce7916"/>
<dbReference type="PROSITE" id="PS51257">
    <property type="entry name" value="PROKAR_LIPOPROTEIN"/>
    <property type="match status" value="1"/>
</dbReference>
<dbReference type="HOGENOM" id="CLU_099777_1_1_7"/>